<comment type="caution">
    <text evidence="2">The sequence shown here is derived from an EMBL/GenBank/DDBJ whole genome shotgun (WGS) entry which is preliminary data.</text>
</comment>
<protein>
    <recommendedName>
        <fullName evidence="4">DUF892 family protein</fullName>
    </recommendedName>
</protein>
<dbReference type="Pfam" id="PF05974">
    <property type="entry name" value="DUF892"/>
    <property type="match status" value="2"/>
</dbReference>
<evidence type="ECO:0000313" key="2">
    <source>
        <dbReference type="EMBL" id="PTL59991.1"/>
    </source>
</evidence>
<evidence type="ECO:0000256" key="1">
    <source>
        <dbReference type="SAM" id="MobiDB-lite"/>
    </source>
</evidence>
<name>A0A2T4UL96_9ACTN</name>
<evidence type="ECO:0000313" key="3">
    <source>
        <dbReference type="Proteomes" id="UP000240739"/>
    </source>
</evidence>
<keyword evidence="3" id="KW-1185">Reference proteome</keyword>
<evidence type="ECO:0008006" key="4">
    <source>
        <dbReference type="Google" id="ProtNLM"/>
    </source>
</evidence>
<dbReference type="InterPro" id="IPR009078">
    <property type="entry name" value="Ferritin-like_SF"/>
</dbReference>
<sequence length="200" mass="21790">MAKSDPTPARDALIAKYLDEAFGKEQQLETALAAQIRVADRKQLKEGLQEHLKVTRGQSRALKKRMKQLGAEASAGPDLPGPDVLSEVASVATSAANRAAAAAKGPVQALRGTSPMDNDLRLVRDALWNEAEEIAHYDVIEAVAEKLGDRDTAKLARSHRREEEKMQRLLQRQIGPLVTAVTRAEVPAAERRAVTGRTRS</sequence>
<dbReference type="Proteomes" id="UP000240739">
    <property type="component" value="Unassembled WGS sequence"/>
</dbReference>
<accession>A0A2T4UL96</accession>
<dbReference type="InterPro" id="IPR010287">
    <property type="entry name" value="DUF892_YciF-like"/>
</dbReference>
<dbReference type="EMBL" id="PYYB01000001">
    <property type="protein sequence ID" value="PTL59991.1"/>
    <property type="molecule type" value="Genomic_DNA"/>
</dbReference>
<dbReference type="InterPro" id="IPR012347">
    <property type="entry name" value="Ferritin-like"/>
</dbReference>
<gene>
    <name evidence="2" type="ORF">C7Y72_10200</name>
</gene>
<proteinExistence type="predicted"/>
<dbReference type="RefSeq" id="WP_107568635.1">
    <property type="nucleotide sequence ID" value="NZ_PYYB01000001.1"/>
</dbReference>
<reference evidence="2 3" key="1">
    <citation type="submission" date="2018-03" db="EMBL/GenBank/DDBJ databases">
        <title>Aquarubrobacter algicola gen. nov., sp. nov., a novel actinobacterium isolated from shallow eutrophic lake during the end of cyanobacterial harmful algal blooms.</title>
        <authorList>
            <person name="Chun S.J."/>
        </authorList>
    </citation>
    <scope>NUCLEOTIDE SEQUENCE [LARGE SCALE GENOMIC DNA]</scope>
    <source>
        <strain evidence="2 3">Seoho-28</strain>
    </source>
</reference>
<dbReference type="SUPFAM" id="SSF47240">
    <property type="entry name" value="Ferritin-like"/>
    <property type="match status" value="1"/>
</dbReference>
<organism evidence="2 3">
    <name type="scientific">Paraconexibacter algicola</name>
    <dbReference type="NCBI Taxonomy" id="2133960"/>
    <lineage>
        <taxon>Bacteria</taxon>
        <taxon>Bacillati</taxon>
        <taxon>Actinomycetota</taxon>
        <taxon>Thermoleophilia</taxon>
        <taxon>Solirubrobacterales</taxon>
        <taxon>Paraconexibacteraceae</taxon>
        <taxon>Paraconexibacter</taxon>
    </lineage>
</organism>
<dbReference type="AlphaFoldDB" id="A0A2T4UL96"/>
<feature type="region of interest" description="Disordered" evidence="1">
    <location>
        <begin position="55"/>
        <end position="81"/>
    </location>
</feature>
<dbReference type="OrthoDB" id="9797741at2"/>
<dbReference type="Gene3D" id="1.20.1260.10">
    <property type="match status" value="1"/>
</dbReference>